<name>A0ABP5YT30_9ACTN</name>
<reference evidence="3" key="1">
    <citation type="journal article" date="2019" name="Int. J. Syst. Evol. Microbiol.">
        <title>The Global Catalogue of Microorganisms (GCM) 10K type strain sequencing project: providing services to taxonomists for standard genome sequencing and annotation.</title>
        <authorList>
            <consortium name="The Broad Institute Genomics Platform"/>
            <consortium name="The Broad Institute Genome Sequencing Center for Infectious Disease"/>
            <person name="Wu L."/>
            <person name="Ma J."/>
        </authorList>
    </citation>
    <scope>NUCLEOTIDE SEQUENCE [LARGE SCALE GENOMIC DNA]</scope>
    <source>
        <strain evidence="3">JCM 6923</strain>
    </source>
</reference>
<proteinExistence type="predicted"/>
<protein>
    <recommendedName>
        <fullName evidence="4">Secreted protein</fullName>
    </recommendedName>
</protein>
<keyword evidence="3" id="KW-1185">Reference proteome</keyword>
<evidence type="ECO:0000313" key="2">
    <source>
        <dbReference type="EMBL" id="GAA2484478.1"/>
    </source>
</evidence>
<comment type="caution">
    <text evidence="2">The sequence shown here is derived from an EMBL/GenBank/DDBJ whole genome shotgun (WGS) entry which is preliminary data.</text>
</comment>
<dbReference type="Proteomes" id="UP001501721">
    <property type="component" value="Unassembled WGS sequence"/>
</dbReference>
<gene>
    <name evidence="2" type="ORF">GCM10010422_32280</name>
</gene>
<dbReference type="RefSeq" id="WP_346077422.1">
    <property type="nucleotide sequence ID" value="NZ_BAAATL010000013.1"/>
</dbReference>
<organism evidence="2 3">
    <name type="scientific">Streptomyces graminearus</name>
    <dbReference type="NCBI Taxonomy" id="284030"/>
    <lineage>
        <taxon>Bacteria</taxon>
        <taxon>Bacillati</taxon>
        <taxon>Actinomycetota</taxon>
        <taxon>Actinomycetes</taxon>
        <taxon>Kitasatosporales</taxon>
        <taxon>Streptomycetaceae</taxon>
        <taxon>Streptomyces</taxon>
    </lineage>
</organism>
<keyword evidence="1" id="KW-0732">Signal</keyword>
<feature type="chain" id="PRO_5046688533" description="Secreted protein" evidence="1">
    <location>
        <begin position="27"/>
        <end position="242"/>
    </location>
</feature>
<sequence>MLGRRRAAVIAAAWTMAVGGIGGAQAYADDSANVLQQQINEVLAKTQGGVQISSNEIAWENGNVIMAFPEPGETSAPTSSPAAAKLEATVSAPEGTSPAAIIAAADDASADDAVDEGSTDDDPSGVVAAGSDSGCPTVTFGNDFYCFYQYKNYGGRRIQFSEKYTMSNAVMLDKYDFENRTSSWSNKGGKIIYVAGRTVTGSNASCNNYVNNKRPVLWEETNHSHSSSLGSLDNKADCFWTS</sequence>
<evidence type="ECO:0008006" key="4">
    <source>
        <dbReference type="Google" id="ProtNLM"/>
    </source>
</evidence>
<evidence type="ECO:0000256" key="1">
    <source>
        <dbReference type="SAM" id="SignalP"/>
    </source>
</evidence>
<dbReference type="Pfam" id="PF03995">
    <property type="entry name" value="Inhibitor_I36"/>
    <property type="match status" value="1"/>
</dbReference>
<dbReference type="EMBL" id="BAAATL010000013">
    <property type="protein sequence ID" value="GAA2484478.1"/>
    <property type="molecule type" value="Genomic_DNA"/>
</dbReference>
<feature type="signal peptide" evidence="1">
    <location>
        <begin position="1"/>
        <end position="26"/>
    </location>
</feature>
<evidence type="ECO:0000313" key="3">
    <source>
        <dbReference type="Proteomes" id="UP001501721"/>
    </source>
</evidence>
<accession>A0ABP5YT30</accession>